<accession>A0ABQ8WEE8</accession>
<comment type="caution">
    <text evidence="1">The sequence shown here is derived from an EMBL/GenBank/DDBJ whole genome shotgun (WGS) entry which is preliminary data.</text>
</comment>
<sequence length="101" mass="11582">MPRGTKQQTQPSRPPWWKRWLQNMRCIALEVVRTVCTALQRDTAIADEAMVPIKEALEQRLSNESGLFAFFQHSRGAKTLATTLAARRYLPLSPFVVRLDL</sequence>
<keyword evidence="2" id="KW-1185">Reference proteome</keyword>
<protein>
    <submittedName>
        <fullName evidence="1">cAMP-mediated signaling protein Sok1</fullName>
    </submittedName>
</protein>
<reference evidence="1 2" key="1">
    <citation type="journal article" date="2023" name="IMA Fungus">
        <title>Comparative genomic study of the Penicillium genus elucidates a diverse pangenome and 15 lateral gene transfer events.</title>
        <authorList>
            <person name="Petersen C."/>
            <person name="Sorensen T."/>
            <person name="Nielsen M.R."/>
            <person name="Sondergaard T.E."/>
            <person name="Sorensen J.L."/>
            <person name="Fitzpatrick D.A."/>
            <person name="Frisvad J.C."/>
            <person name="Nielsen K.L."/>
        </authorList>
    </citation>
    <scope>NUCLEOTIDE SEQUENCE [LARGE SCALE GENOMIC DNA]</scope>
    <source>
        <strain evidence="1 2">IBT 3361</strain>
    </source>
</reference>
<dbReference type="Proteomes" id="UP001220256">
    <property type="component" value="Unassembled WGS sequence"/>
</dbReference>
<evidence type="ECO:0000313" key="1">
    <source>
        <dbReference type="EMBL" id="KAJ5264934.1"/>
    </source>
</evidence>
<dbReference type="EMBL" id="JAPVEB010000004">
    <property type="protein sequence ID" value="KAJ5264934.1"/>
    <property type="molecule type" value="Genomic_DNA"/>
</dbReference>
<gene>
    <name evidence="1" type="ORF">N7505_007727</name>
</gene>
<evidence type="ECO:0000313" key="2">
    <source>
        <dbReference type="Proteomes" id="UP001220256"/>
    </source>
</evidence>
<organism evidence="1 2">
    <name type="scientific">Penicillium chrysogenum</name>
    <name type="common">Penicillium notatum</name>
    <dbReference type="NCBI Taxonomy" id="5076"/>
    <lineage>
        <taxon>Eukaryota</taxon>
        <taxon>Fungi</taxon>
        <taxon>Dikarya</taxon>
        <taxon>Ascomycota</taxon>
        <taxon>Pezizomycotina</taxon>
        <taxon>Eurotiomycetes</taxon>
        <taxon>Eurotiomycetidae</taxon>
        <taxon>Eurotiales</taxon>
        <taxon>Aspergillaceae</taxon>
        <taxon>Penicillium</taxon>
        <taxon>Penicillium chrysogenum species complex</taxon>
    </lineage>
</organism>
<proteinExistence type="predicted"/>
<name>A0ABQ8WEE8_PENCH</name>